<feature type="non-terminal residue" evidence="1">
    <location>
        <position position="1"/>
    </location>
</feature>
<keyword evidence="2" id="KW-1185">Reference proteome</keyword>
<evidence type="ECO:0000313" key="2">
    <source>
        <dbReference type="Proteomes" id="UP000789901"/>
    </source>
</evidence>
<protein>
    <submittedName>
        <fullName evidence="1">25771_t:CDS:1</fullName>
    </submittedName>
</protein>
<dbReference type="Proteomes" id="UP000789901">
    <property type="component" value="Unassembled WGS sequence"/>
</dbReference>
<gene>
    <name evidence="1" type="ORF">GMARGA_LOCUS20889</name>
</gene>
<accession>A0ABN7VNH9</accession>
<name>A0ABN7VNH9_GIGMA</name>
<reference evidence="1 2" key="1">
    <citation type="submission" date="2021-06" db="EMBL/GenBank/DDBJ databases">
        <authorList>
            <person name="Kallberg Y."/>
            <person name="Tangrot J."/>
            <person name="Rosling A."/>
        </authorList>
    </citation>
    <scope>NUCLEOTIDE SEQUENCE [LARGE SCALE GENOMIC DNA]</scope>
    <source>
        <strain evidence="1 2">120-4 pot B 10/14</strain>
    </source>
</reference>
<dbReference type="EMBL" id="CAJVQB010018788">
    <property type="protein sequence ID" value="CAG8788807.1"/>
    <property type="molecule type" value="Genomic_DNA"/>
</dbReference>
<proteinExistence type="predicted"/>
<comment type="caution">
    <text evidence="1">The sequence shown here is derived from an EMBL/GenBank/DDBJ whole genome shotgun (WGS) entry which is preliminary data.</text>
</comment>
<organism evidence="1 2">
    <name type="scientific">Gigaspora margarita</name>
    <dbReference type="NCBI Taxonomy" id="4874"/>
    <lineage>
        <taxon>Eukaryota</taxon>
        <taxon>Fungi</taxon>
        <taxon>Fungi incertae sedis</taxon>
        <taxon>Mucoromycota</taxon>
        <taxon>Glomeromycotina</taxon>
        <taxon>Glomeromycetes</taxon>
        <taxon>Diversisporales</taxon>
        <taxon>Gigasporaceae</taxon>
        <taxon>Gigaspora</taxon>
    </lineage>
</organism>
<sequence>QYLDSCWTFSAKSMKLLLKNLEKEELVKKLNTSSIYKQIDIYLNTIIGLFETYYLKGIIASYFIEDENVVIYEYDV</sequence>
<evidence type="ECO:0000313" key="1">
    <source>
        <dbReference type="EMBL" id="CAG8788807.1"/>
    </source>
</evidence>